<evidence type="ECO:0008006" key="5">
    <source>
        <dbReference type="Google" id="ProtNLM"/>
    </source>
</evidence>
<dbReference type="EMBL" id="BJUK01000014">
    <property type="protein sequence ID" value="GEK47314.1"/>
    <property type="molecule type" value="Genomic_DNA"/>
</dbReference>
<dbReference type="RefSeq" id="WP_244945886.1">
    <property type="nucleotide sequence ID" value="NZ_BJUK01000014.1"/>
</dbReference>
<feature type="compositionally biased region" description="Polar residues" evidence="2">
    <location>
        <begin position="82"/>
        <end position="96"/>
    </location>
</feature>
<keyword evidence="1" id="KW-0238">DNA-binding</keyword>
<feature type="region of interest" description="Disordered" evidence="2">
    <location>
        <begin position="74"/>
        <end position="128"/>
    </location>
</feature>
<proteinExistence type="predicted"/>
<gene>
    <name evidence="3" type="ORF">HPA02_15970</name>
</gene>
<evidence type="ECO:0000256" key="1">
    <source>
        <dbReference type="ARBA" id="ARBA00023125"/>
    </source>
</evidence>
<dbReference type="AlphaFoldDB" id="A0A510X7F3"/>
<organism evidence="3 4">
    <name type="scientific">Bisbaumannia pacifica</name>
    <dbReference type="NCBI Taxonomy" id="77098"/>
    <lineage>
        <taxon>Bacteria</taxon>
        <taxon>Pseudomonadati</taxon>
        <taxon>Pseudomonadota</taxon>
        <taxon>Gammaproteobacteria</taxon>
        <taxon>Oceanospirillales</taxon>
        <taxon>Halomonadaceae</taxon>
        <taxon>Bisbaumannia</taxon>
    </lineage>
</organism>
<accession>A0A510X7F3</accession>
<keyword evidence="4" id="KW-1185">Reference proteome</keyword>
<evidence type="ECO:0000313" key="4">
    <source>
        <dbReference type="Proteomes" id="UP000321275"/>
    </source>
</evidence>
<name>A0A510X7F3_9GAMM</name>
<protein>
    <recommendedName>
        <fullName evidence="5">Core-binding (CB) domain-containing protein</fullName>
    </recommendedName>
</protein>
<sequence length="128" mass="14340">MVRGVYIQRSASERMTLEAALKRYLADVTPTKLPSTQKSERHKANTLVERLGKYSLAALTPELIANYRDTRLNSLGRRGQPISPNTMRLVPTSTTDEPGMAPQFDLQPCSEHPQAQPRGRHDRLLSAD</sequence>
<comment type="caution">
    <text evidence="3">The sequence shown here is derived from an EMBL/GenBank/DDBJ whole genome shotgun (WGS) entry which is preliminary data.</text>
</comment>
<dbReference type="SUPFAM" id="SSF56349">
    <property type="entry name" value="DNA breaking-rejoining enzymes"/>
    <property type="match status" value="1"/>
</dbReference>
<dbReference type="InterPro" id="IPR011010">
    <property type="entry name" value="DNA_brk_join_enz"/>
</dbReference>
<evidence type="ECO:0000313" key="3">
    <source>
        <dbReference type="EMBL" id="GEK47314.1"/>
    </source>
</evidence>
<reference evidence="3 4" key="1">
    <citation type="submission" date="2019-07" db="EMBL/GenBank/DDBJ databases">
        <title>Whole genome shotgun sequence of Halomonas pacifica NBRC 102220.</title>
        <authorList>
            <person name="Hosoyama A."/>
            <person name="Uohara A."/>
            <person name="Ohji S."/>
            <person name="Ichikawa N."/>
        </authorList>
    </citation>
    <scope>NUCLEOTIDE SEQUENCE [LARGE SCALE GENOMIC DNA]</scope>
    <source>
        <strain evidence="3 4">NBRC 102220</strain>
    </source>
</reference>
<evidence type="ECO:0000256" key="2">
    <source>
        <dbReference type="SAM" id="MobiDB-lite"/>
    </source>
</evidence>
<dbReference type="Proteomes" id="UP000321275">
    <property type="component" value="Unassembled WGS sequence"/>
</dbReference>
<dbReference type="InterPro" id="IPR010998">
    <property type="entry name" value="Integrase_recombinase_N"/>
</dbReference>
<dbReference type="Gene3D" id="1.10.150.130">
    <property type="match status" value="1"/>
</dbReference>
<dbReference type="GO" id="GO:0003677">
    <property type="term" value="F:DNA binding"/>
    <property type="evidence" value="ECO:0007669"/>
    <property type="project" value="UniProtKB-KW"/>
</dbReference>